<organism evidence="2 3">
    <name type="scientific">Funneliformis geosporum</name>
    <dbReference type="NCBI Taxonomy" id="1117311"/>
    <lineage>
        <taxon>Eukaryota</taxon>
        <taxon>Fungi</taxon>
        <taxon>Fungi incertae sedis</taxon>
        <taxon>Mucoromycota</taxon>
        <taxon>Glomeromycotina</taxon>
        <taxon>Glomeromycetes</taxon>
        <taxon>Glomerales</taxon>
        <taxon>Glomeraceae</taxon>
        <taxon>Funneliformis</taxon>
    </lineage>
</organism>
<keyword evidence="3" id="KW-1185">Reference proteome</keyword>
<feature type="compositionally biased region" description="Acidic residues" evidence="1">
    <location>
        <begin position="43"/>
        <end position="61"/>
    </location>
</feature>
<dbReference type="EMBL" id="CAMKVN010003852">
    <property type="protein sequence ID" value="CAI2185748.1"/>
    <property type="molecule type" value="Genomic_DNA"/>
</dbReference>
<comment type="caution">
    <text evidence="2">The sequence shown here is derived from an EMBL/GenBank/DDBJ whole genome shotgun (WGS) entry which is preliminary data.</text>
</comment>
<reference evidence="2" key="1">
    <citation type="submission" date="2022-08" db="EMBL/GenBank/DDBJ databases">
        <authorList>
            <person name="Kallberg Y."/>
            <person name="Tangrot J."/>
            <person name="Rosling A."/>
        </authorList>
    </citation>
    <scope>NUCLEOTIDE SEQUENCE</scope>
    <source>
        <strain evidence="2">Wild A</strain>
    </source>
</reference>
<dbReference type="Proteomes" id="UP001153678">
    <property type="component" value="Unassembled WGS sequence"/>
</dbReference>
<evidence type="ECO:0000313" key="2">
    <source>
        <dbReference type="EMBL" id="CAI2185748.1"/>
    </source>
</evidence>
<sequence>DFDSTFLPRRRVRKYTNHSKSGINPSDDSEIKANQPSESSEFTIEEDEVTSESDNGESDDNGDFKTFEDYASLDYEPF</sequence>
<proteinExistence type="predicted"/>
<feature type="non-terminal residue" evidence="2">
    <location>
        <position position="1"/>
    </location>
</feature>
<feature type="region of interest" description="Disordered" evidence="1">
    <location>
        <begin position="13"/>
        <end position="78"/>
    </location>
</feature>
<evidence type="ECO:0000256" key="1">
    <source>
        <dbReference type="SAM" id="MobiDB-lite"/>
    </source>
</evidence>
<dbReference type="OrthoDB" id="10385809at2759"/>
<gene>
    <name evidence="2" type="ORF">FWILDA_LOCUS12232</name>
</gene>
<protein>
    <submittedName>
        <fullName evidence="2">3250_t:CDS:1</fullName>
    </submittedName>
</protein>
<feature type="compositionally biased region" description="Polar residues" evidence="1">
    <location>
        <begin position="18"/>
        <end position="42"/>
    </location>
</feature>
<evidence type="ECO:0000313" key="3">
    <source>
        <dbReference type="Proteomes" id="UP001153678"/>
    </source>
</evidence>
<name>A0A9W4X4E9_9GLOM</name>
<dbReference type="AlphaFoldDB" id="A0A9W4X4E9"/>
<accession>A0A9W4X4E9</accession>